<keyword evidence="4" id="KW-0804">Transcription</keyword>
<dbReference type="InterPro" id="IPR019734">
    <property type="entry name" value="TPR_rpt"/>
</dbReference>
<name>A0A7W7VD61_9PSEU</name>
<feature type="domain" description="Bacterial transcriptional activator" evidence="7">
    <location>
        <begin position="95"/>
        <end position="235"/>
    </location>
</feature>
<gene>
    <name evidence="8" type="ORF">FHR82_002053</name>
</gene>
<dbReference type="Pfam" id="PF03704">
    <property type="entry name" value="BTAD"/>
    <property type="match status" value="1"/>
</dbReference>
<protein>
    <submittedName>
        <fullName evidence="8">DNA-binding SARP family transcriptional activator/tetratricopeptide (TPR) repeat protein</fullName>
    </submittedName>
</protein>
<comment type="similarity">
    <text evidence="1">Belongs to the AfsR/DnrI/RedD regulatory family.</text>
</comment>
<evidence type="ECO:0000259" key="6">
    <source>
        <dbReference type="SMART" id="SM00862"/>
    </source>
</evidence>
<dbReference type="Gene3D" id="1.10.10.10">
    <property type="entry name" value="Winged helix-like DNA-binding domain superfamily/Winged helix DNA-binding domain"/>
    <property type="match status" value="1"/>
</dbReference>
<evidence type="ECO:0000256" key="1">
    <source>
        <dbReference type="ARBA" id="ARBA00005820"/>
    </source>
</evidence>
<keyword evidence="3 8" id="KW-0238">DNA-binding</keyword>
<dbReference type="AlphaFoldDB" id="A0A7W7VD61"/>
<evidence type="ECO:0000313" key="8">
    <source>
        <dbReference type="EMBL" id="MBB4905836.1"/>
    </source>
</evidence>
<dbReference type="InterPro" id="IPR001867">
    <property type="entry name" value="OmpR/PhoB-type_DNA-bd"/>
</dbReference>
<dbReference type="SMART" id="SM00028">
    <property type="entry name" value="TPR"/>
    <property type="match status" value="7"/>
</dbReference>
<evidence type="ECO:0000259" key="7">
    <source>
        <dbReference type="SMART" id="SM01043"/>
    </source>
</evidence>
<sequence>MEFRVLGPVAVGVGGRVQVVTGKLQRTLLGVLLVRANQPVPVDALTDVLWGGEPDPRVAQKLQLHVHRVRSLLDDPDRLSFGPAGYRLLAAPDEIDAEQFGALADAAAGLEPQRAVKSLRAALALWRGTPFADVDVPALADWSRQLTERRLTAFEALYQAELACGLHEAVIGELTDLVGQHPLRERLHSLLMTALYRAGRQSDALDVYRRARDTLVAELGLEPGPELRELHQRVLVGGLPEPAPVVRRDVPAQLPAEVRGFTGRDAELAELDRMLSIEPPMVIAAVVGTAGVGKTALAVHWAHRMRERFPDGQLYVDLRGYGPDEPVPAADALAGFLRALGLDGAAIPEDLGERAARFRSLVDRKRVLVLLDNARTVDQVRPLLPGSTAGFTLVTSRDSLAGLVAREGAHRVGLDRLPAADAVGLLRELLGVRAAIEPEAVGTLVERCARLPLALRIAAELVRARPGRAIADLAAELAGRQDTLDLLDVDGDPHTAVRAVFSWSYRQLEPAAACVFRLLGVHPGHDVAEDAVAAMAGKEPREVRRVLDALVRANLVDLTPAGRYQPHDLLRFYAAELAAGAGDVDEPLTRLFDHYLATACAAMDVIAPHEADRRPKTTGGRTFDSYEAAIRWLDAERANLLAVTQHADDRYICAMSDALWRYLGIRGLHDDAFVLHTRALRASQALGDATAEANARRTFASATYRAGHVSHALEHLERARDLYQRVGNRSLEAAAWNNIGIMHWQRSDLSKAADCFRHARTIYAESGEDRMRAPAVNNLAHVLGILGRHDEAHGLYELGLTIAQDNGDRTGETKALNGLARIELEKAHHRQALNRAAAALRIARDTGYRIYEGIALRLLGAAHRGLGEFETARRHLEDALRITRAVGETDDLMATLTEQAALYAATGHPDEALLLYREVLAIENGHRDEYAHALAGAGDVHAARDEHDLAREHWERAVTVYREMGTPHADAIAAKLLTAPRRSAPPT</sequence>
<dbReference type="GO" id="GO:0000160">
    <property type="term" value="P:phosphorelay signal transduction system"/>
    <property type="evidence" value="ECO:0007669"/>
    <property type="project" value="InterPro"/>
</dbReference>
<evidence type="ECO:0000256" key="2">
    <source>
        <dbReference type="ARBA" id="ARBA00023015"/>
    </source>
</evidence>
<dbReference type="SMART" id="SM01043">
    <property type="entry name" value="BTAD"/>
    <property type="match status" value="1"/>
</dbReference>
<dbReference type="InterPro" id="IPR005158">
    <property type="entry name" value="BTAD"/>
</dbReference>
<dbReference type="InterPro" id="IPR036388">
    <property type="entry name" value="WH-like_DNA-bd_sf"/>
</dbReference>
<accession>A0A7W7VD61</accession>
<dbReference type="SUPFAM" id="SSF52540">
    <property type="entry name" value="P-loop containing nucleoside triphosphate hydrolases"/>
    <property type="match status" value="1"/>
</dbReference>
<dbReference type="Gene3D" id="1.25.40.10">
    <property type="entry name" value="Tetratricopeptide repeat domain"/>
    <property type="match status" value="3"/>
</dbReference>
<dbReference type="RefSeq" id="WP_184810011.1">
    <property type="nucleotide sequence ID" value="NZ_JACHJQ010000002.1"/>
</dbReference>
<dbReference type="InterPro" id="IPR011990">
    <property type="entry name" value="TPR-like_helical_dom_sf"/>
</dbReference>
<keyword evidence="2" id="KW-0805">Transcription regulation</keyword>
<dbReference type="SUPFAM" id="SSF46894">
    <property type="entry name" value="C-terminal effector domain of the bipartite response regulators"/>
    <property type="match status" value="1"/>
</dbReference>
<dbReference type="Gene3D" id="3.40.50.300">
    <property type="entry name" value="P-loop containing nucleotide triphosphate hydrolases"/>
    <property type="match status" value="1"/>
</dbReference>
<dbReference type="InterPro" id="IPR027417">
    <property type="entry name" value="P-loop_NTPase"/>
</dbReference>
<evidence type="ECO:0000313" key="9">
    <source>
        <dbReference type="Proteomes" id="UP000520767"/>
    </source>
</evidence>
<dbReference type="Proteomes" id="UP000520767">
    <property type="component" value="Unassembled WGS sequence"/>
</dbReference>
<organism evidence="8 9">
    <name type="scientific">Actinophytocola algeriensis</name>
    <dbReference type="NCBI Taxonomy" id="1768010"/>
    <lineage>
        <taxon>Bacteria</taxon>
        <taxon>Bacillati</taxon>
        <taxon>Actinomycetota</taxon>
        <taxon>Actinomycetes</taxon>
        <taxon>Pseudonocardiales</taxon>
        <taxon>Pseudonocardiaceae</taxon>
    </lineage>
</organism>
<dbReference type="SMART" id="SM00862">
    <property type="entry name" value="Trans_reg_C"/>
    <property type="match status" value="1"/>
</dbReference>
<dbReference type="GO" id="GO:0006355">
    <property type="term" value="P:regulation of DNA-templated transcription"/>
    <property type="evidence" value="ECO:0007669"/>
    <property type="project" value="InterPro"/>
</dbReference>
<keyword evidence="9" id="KW-1185">Reference proteome</keyword>
<dbReference type="CDD" id="cd15831">
    <property type="entry name" value="BTAD"/>
    <property type="match status" value="1"/>
</dbReference>
<proteinExistence type="inferred from homology"/>
<dbReference type="PANTHER" id="PTHR35807:SF1">
    <property type="entry name" value="TRANSCRIPTIONAL REGULATOR REDD"/>
    <property type="match status" value="1"/>
</dbReference>
<reference evidence="8 9" key="1">
    <citation type="submission" date="2020-08" db="EMBL/GenBank/DDBJ databases">
        <title>Genomic Encyclopedia of Type Strains, Phase III (KMG-III): the genomes of soil and plant-associated and newly described type strains.</title>
        <authorList>
            <person name="Whitman W."/>
        </authorList>
    </citation>
    <scope>NUCLEOTIDE SEQUENCE [LARGE SCALE GENOMIC DNA]</scope>
    <source>
        <strain evidence="8 9">CECT 8960</strain>
    </source>
</reference>
<dbReference type="EMBL" id="JACHJQ010000002">
    <property type="protein sequence ID" value="MBB4905836.1"/>
    <property type="molecule type" value="Genomic_DNA"/>
</dbReference>
<dbReference type="InterPro" id="IPR016032">
    <property type="entry name" value="Sig_transdc_resp-reg_C-effctor"/>
</dbReference>
<evidence type="ECO:0000256" key="3">
    <source>
        <dbReference type="ARBA" id="ARBA00023125"/>
    </source>
</evidence>
<dbReference type="SUPFAM" id="SSF48452">
    <property type="entry name" value="TPR-like"/>
    <property type="match status" value="3"/>
</dbReference>
<dbReference type="GO" id="GO:0003677">
    <property type="term" value="F:DNA binding"/>
    <property type="evidence" value="ECO:0007669"/>
    <property type="project" value="UniProtKB-KW"/>
</dbReference>
<feature type="repeat" description="TPR" evidence="5">
    <location>
        <begin position="733"/>
        <end position="766"/>
    </location>
</feature>
<dbReference type="PRINTS" id="PR00364">
    <property type="entry name" value="DISEASERSIST"/>
</dbReference>
<feature type="domain" description="OmpR/PhoB-type" evidence="6">
    <location>
        <begin position="14"/>
        <end position="88"/>
    </location>
</feature>
<dbReference type="PANTHER" id="PTHR35807">
    <property type="entry name" value="TRANSCRIPTIONAL REGULATOR REDD-RELATED"/>
    <property type="match status" value="1"/>
</dbReference>
<dbReference type="InterPro" id="IPR051677">
    <property type="entry name" value="AfsR-DnrI-RedD_regulator"/>
</dbReference>
<dbReference type="PROSITE" id="PS50005">
    <property type="entry name" value="TPR"/>
    <property type="match status" value="1"/>
</dbReference>
<comment type="caution">
    <text evidence="8">The sequence shown here is derived from an EMBL/GenBank/DDBJ whole genome shotgun (WGS) entry which is preliminary data.</text>
</comment>
<evidence type="ECO:0000256" key="4">
    <source>
        <dbReference type="ARBA" id="ARBA00023163"/>
    </source>
</evidence>
<dbReference type="Pfam" id="PF13424">
    <property type="entry name" value="TPR_12"/>
    <property type="match status" value="2"/>
</dbReference>
<evidence type="ECO:0000256" key="5">
    <source>
        <dbReference type="PROSITE-ProRule" id="PRU00339"/>
    </source>
</evidence>
<keyword evidence="5" id="KW-0802">TPR repeat</keyword>